<organism evidence="2">
    <name type="scientific">Anguilla anguilla</name>
    <name type="common">European freshwater eel</name>
    <name type="synonym">Muraena anguilla</name>
    <dbReference type="NCBI Taxonomy" id="7936"/>
    <lineage>
        <taxon>Eukaryota</taxon>
        <taxon>Metazoa</taxon>
        <taxon>Chordata</taxon>
        <taxon>Craniata</taxon>
        <taxon>Vertebrata</taxon>
        <taxon>Euteleostomi</taxon>
        <taxon>Actinopterygii</taxon>
        <taxon>Neopterygii</taxon>
        <taxon>Teleostei</taxon>
        <taxon>Anguilliformes</taxon>
        <taxon>Anguillidae</taxon>
        <taxon>Anguilla</taxon>
    </lineage>
</organism>
<accession>A0A0E9SSQ1</accession>
<feature type="region of interest" description="Disordered" evidence="1">
    <location>
        <begin position="27"/>
        <end position="61"/>
    </location>
</feature>
<reference evidence="2" key="1">
    <citation type="submission" date="2014-11" db="EMBL/GenBank/DDBJ databases">
        <authorList>
            <person name="Amaro Gonzalez C."/>
        </authorList>
    </citation>
    <scope>NUCLEOTIDE SEQUENCE</scope>
</reference>
<evidence type="ECO:0000313" key="2">
    <source>
        <dbReference type="EMBL" id="JAH44374.1"/>
    </source>
</evidence>
<dbReference type="AlphaFoldDB" id="A0A0E9SSQ1"/>
<dbReference type="EMBL" id="GBXM01064203">
    <property type="protein sequence ID" value="JAH44374.1"/>
    <property type="molecule type" value="Transcribed_RNA"/>
</dbReference>
<protein>
    <submittedName>
        <fullName evidence="2">Uncharacterized protein</fullName>
    </submittedName>
</protein>
<sequence length="61" mass="6728">MDYFIFFTEEIHVRCLQSRVSFRFGKKTAGSQTSNPSAAGSQTLQRTAAQIRTDSTVPSLG</sequence>
<evidence type="ECO:0000256" key="1">
    <source>
        <dbReference type="SAM" id="MobiDB-lite"/>
    </source>
</evidence>
<reference evidence="2" key="2">
    <citation type="journal article" date="2015" name="Fish Shellfish Immunol.">
        <title>Early steps in the European eel (Anguilla anguilla)-Vibrio vulnificus interaction in the gills: Role of the RtxA13 toxin.</title>
        <authorList>
            <person name="Callol A."/>
            <person name="Pajuelo D."/>
            <person name="Ebbesson L."/>
            <person name="Teles M."/>
            <person name="MacKenzie S."/>
            <person name="Amaro C."/>
        </authorList>
    </citation>
    <scope>NUCLEOTIDE SEQUENCE</scope>
</reference>
<feature type="compositionally biased region" description="Polar residues" evidence="1">
    <location>
        <begin position="29"/>
        <end position="61"/>
    </location>
</feature>
<name>A0A0E9SSQ1_ANGAN</name>
<proteinExistence type="predicted"/>